<dbReference type="GO" id="GO:0003677">
    <property type="term" value="F:DNA binding"/>
    <property type="evidence" value="ECO:0007669"/>
    <property type="project" value="UniProtKB-KW"/>
</dbReference>
<evidence type="ECO:0000256" key="4">
    <source>
        <dbReference type="ARBA" id="ARBA00023242"/>
    </source>
</evidence>
<dbReference type="GO" id="GO:0006355">
    <property type="term" value="P:regulation of DNA-templated transcription"/>
    <property type="evidence" value="ECO:0007669"/>
    <property type="project" value="InterPro"/>
</dbReference>
<accession>A0A2P2NG55</accession>
<evidence type="ECO:0000313" key="7">
    <source>
        <dbReference type="EMBL" id="MBX41439.1"/>
    </source>
</evidence>
<keyword evidence="3" id="KW-0804">Transcription</keyword>
<evidence type="ECO:0000256" key="2">
    <source>
        <dbReference type="ARBA" id="ARBA00023125"/>
    </source>
</evidence>
<dbReference type="Pfam" id="PF02365">
    <property type="entry name" value="NAM"/>
    <property type="match status" value="1"/>
</dbReference>
<reference evidence="7" key="1">
    <citation type="submission" date="2018-02" db="EMBL/GenBank/DDBJ databases">
        <title>Rhizophora mucronata_Transcriptome.</title>
        <authorList>
            <person name="Meera S.P."/>
            <person name="Sreeshan A."/>
            <person name="Augustine A."/>
        </authorList>
    </citation>
    <scope>NUCLEOTIDE SEQUENCE</scope>
    <source>
        <tissue evidence="7">Leaf</tissue>
    </source>
</reference>
<dbReference type="PANTHER" id="PTHR31744:SF93">
    <property type="entry name" value="NAC DOMAIN-CONTAINING PROTEIN"/>
    <property type="match status" value="1"/>
</dbReference>
<proteinExistence type="predicted"/>
<feature type="region of interest" description="Disordered" evidence="5">
    <location>
        <begin position="215"/>
        <end position="249"/>
    </location>
</feature>
<dbReference type="EMBL" id="GGEC01060955">
    <property type="protein sequence ID" value="MBX41439.1"/>
    <property type="molecule type" value="Transcribed_RNA"/>
</dbReference>
<dbReference type="InterPro" id="IPR003441">
    <property type="entry name" value="NAC-dom"/>
</dbReference>
<dbReference type="SUPFAM" id="SSF101941">
    <property type="entry name" value="NAC domain"/>
    <property type="match status" value="1"/>
</dbReference>
<sequence length="249" mass="28163">MKIFNFVRDGMIRLSPGFRFQPTDEELVFQYLRRKVLSLPLPANIIPEINVCKYDPWDLPGNLEQERYFFSYTEAKYRNGNRINRATASGYWKATGIDKKIVSSSRNINDLVGMKKTLVFHRGKPPNGSRTDWVMHEYRLVSIGPIAGNFSRANDSSSTQNSFGTPGNRVLCRIFSKQRSSTKTDYSITRNCEDNKFNILLCRPTFFNFLGRDKVSVSSSSSSSSSSIITDPTEVSSSGEDHEESSSCS</sequence>
<evidence type="ECO:0000259" key="6">
    <source>
        <dbReference type="PROSITE" id="PS51005"/>
    </source>
</evidence>
<keyword evidence="1" id="KW-0805">Transcription regulation</keyword>
<dbReference type="PANTHER" id="PTHR31744">
    <property type="entry name" value="PROTEIN CUP-SHAPED COTYLEDON 2-RELATED"/>
    <property type="match status" value="1"/>
</dbReference>
<evidence type="ECO:0000256" key="5">
    <source>
        <dbReference type="SAM" id="MobiDB-lite"/>
    </source>
</evidence>
<organism evidence="7">
    <name type="scientific">Rhizophora mucronata</name>
    <name type="common">Asiatic mangrove</name>
    <dbReference type="NCBI Taxonomy" id="61149"/>
    <lineage>
        <taxon>Eukaryota</taxon>
        <taxon>Viridiplantae</taxon>
        <taxon>Streptophyta</taxon>
        <taxon>Embryophyta</taxon>
        <taxon>Tracheophyta</taxon>
        <taxon>Spermatophyta</taxon>
        <taxon>Magnoliopsida</taxon>
        <taxon>eudicotyledons</taxon>
        <taxon>Gunneridae</taxon>
        <taxon>Pentapetalae</taxon>
        <taxon>rosids</taxon>
        <taxon>fabids</taxon>
        <taxon>Malpighiales</taxon>
        <taxon>Rhizophoraceae</taxon>
        <taxon>Rhizophora</taxon>
    </lineage>
</organism>
<dbReference type="AlphaFoldDB" id="A0A2P2NG55"/>
<name>A0A2P2NG55_RHIMU</name>
<dbReference type="Gene3D" id="2.170.150.80">
    <property type="entry name" value="NAC domain"/>
    <property type="match status" value="1"/>
</dbReference>
<dbReference type="PROSITE" id="PS51005">
    <property type="entry name" value="NAC"/>
    <property type="match status" value="1"/>
</dbReference>
<keyword evidence="4" id="KW-0539">Nucleus</keyword>
<dbReference type="SMR" id="A0A2P2NG55"/>
<keyword evidence="2" id="KW-0238">DNA-binding</keyword>
<evidence type="ECO:0000256" key="3">
    <source>
        <dbReference type="ARBA" id="ARBA00023163"/>
    </source>
</evidence>
<feature type="domain" description="NAC" evidence="6">
    <location>
        <begin position="14"/>
        <end position="177"/>
    </location>
</feature>
<dbReference type="InterPro" id="IPR036093">
    <property type="entry name" value="NAC_dom_sf"/>
</dbReference>
<protein>
    <submittedName>
        <fullName evidence="7">NAC transcription factor 010</fullName>
    </submittedName>
</protein>
<feature type="compositionally biased region" description="Low complexity" evidence="5">
    <location>
        <begin position="216"/>
        <end position="227"/>
    </location>
</feature>
<evidence type="ECO:0000256" key="1">
    <source>
        <dbReference type="ARBA" id="ARBA00023015"/>
    </source>
</evidence>